<dbReference type="GO" id="GO:0017056">
    <property type="term" value="F:structural constituent of nuclear pore"/>
    <property type="evidence" value="ECO:0007669"/>
    <property type="project" value="UniProtKB-UniRule"/>
</dbReference>
<dbReference type="EMBL" id="JAEHOE010000012">
    <property type="protein sequence ID" value="KAG2497894.1"/>
    <property type="molecule type" value="Genomic_DNA"/>
</dbReference>
<dbReference type="PANTHER" id="PTHR13003:SF2">
    <property type="entry name" value="NUCLEAR PORE COMPLEX PROTEIN NUP107"/>
    <property type="match status" value="1"/>
</dbReference>
<keyword evidence="6 7" id="KW-0539">Nucleus</keyword>
<comment type="subunit">
    <text evidence="7">Part of the nuclear pore complex (NPC).</text>
</comment>
<accession>A0A835YA12</accession>
<evidence type="ECO:0000256" key="1">
    <source>
        <dbReference type="ARBA" id="ARBA00022448"/>
    </source>
</evidence>
<evidence type="ECO:0000256" key="2">
    <source>
        <dbReference type="ARBA" id="ARBA00022816"/>
    </source>
</evidence>
<comment type="subcellular location">
    <subcellularLocation>
        <location evidence="7">Nucleus</location>
        <location evidence="7">Nuclear pore complex</location>
    </subcellularLocation>
    <subcellularLocation>
        <location evidence="7">Nucleus membrane</location>
    </subcellularLocation>
</comment>
<protein>
    <recommendedName>
        <fullName evidence="7">Nuclear pore complex protein</fullName>
    </recommendedName>
</protein>
<keyword evidence="1 7" id="KW-0813">Transport</keyword>
<proteinExistence type="inferred from homology"/>
<evidence type="ECO:0000313" key="9">
    <source>
        <dbReference type="EMBL" id="KAG2497894.1"/>
    </source>
</evidence>
<sequence length="1151" mass="117058">MDIELPGASVGPAAALEEELAQVFAVLLGDEQTAQDAVTAIADVCQRRAEALRAEAADQLHRPARHMHLASLADEMEAQAATWQLLFCLYCDEGAPAGEGGAALRDAGGAILYRQRLADAAAAEPELARCARVVAWLESLADESLKRAGGAAFAPGEGLWHETKTEMRTGTGSVVSELDPDAPSRLGRPLHPSNARSQERILARVWQLMRAGHMPEALELCAHVGQPWRAAALGGGGPYGSLPVGEAAAQADEAVTEEQQAEELADEVANGSGSLLSLWRWAALQASGAGGPSDNKLERAVFAALGGNAAGALPACSTWEDAAWAQCRTWLENQLAKSVPPEPHAASDLVSGDAVTAALVRCGVAPAAAARGVEAALTVALASSAGAAGAAAAADGSGDAVMGSASAVAAPLRGGSFAQLFAHHVMAPGSGSLVQTGSAAVQSLRQIQGLLVQGDMYDLAAHLYGALVDRRGGGGAADADGAADGSAAAAPNPERKWRSCALAAHMLLTLEGLGVLTSAPGGGAAAAALADPIEVHKTLDLSQRLLAFFAGSLLERGRLSLLPPYLCALRPPLRAALCGELLAAHTRRLTGVAAATGEAGEEAPSAAQADNECFGAYLGLGGWFRRCAERQQQPPQALRSAIPTDIRPHELRLQLASFAAACRRSRSHGPHQRARVARWLVYPYLEAAEGVQEQAAARRAAADSAPTPAAAAAASDPSHDSAEAQAAAAAALLDPLALGDLLSYACCLASELALGDDVTAAAGQALFAEVVPEGVELVALAAAEQLSQTAAAEAEADVDGAVGEAAAEASFRLAAQLRDQAAELSNWRLYFRLDARLAAWLSRHEALAAAGGGAGSEAEALVREGGELLSTFLQELLQAGWQQALASPDRALAEAEDGVVRLALTVTAPPPPPGSHLAPPGVGGWGQPTAAYPELRGAALLEFSLALQAGLARAAAASGLEPGALQAAVEVAGEGGGAEAEGHISINLAVPAEPRAWQGLVGLACSLLRGGAEAPGLPPLLLVALDADRATSLAVARRCAVSQAVMRCAALRLSLVALGLDADAPAAGPQLLELLAEPPAAVGGTGGAALPCRPGAGGLAELLSRAQLQHVLGVEAETVVTHLRNQQQRQREGQRQQAAAAAAQGAARRRA</sequence>
<keyword evidence="7" id="KW-0472">Membrane</keyword>
<evidence type="ECO:0000256" key="7">
    <source>
        <dbReference type="RuleBase" id="RU365072"/>
    </source>
</evidence>
<keyword evidence="2" id="KW-0509">mRNA transport</keyword>
<evidence type="ECO:0000256" key="8">
    <source>
        <dbReference type="SAM" id="MobiDB-lite"/>
    </source>
</evidence>
<dbReference type="GO" id="GO:0000973">
    <property type="term" value="P:post-transcriptional tethering of RNA polymerase II gene DNA at nuclear periphery"/>
    <property type="evidence" value="ECO:0007669"/>
    <property type="project" value="TreeGrafter"/>
</dbReference>
<dbReference type="OrthoDB" id="546417at2759"/>
<reference evidence="9" key="1">
    <citation type="journal article" date="2020" name="bioRxiv">
        <title>Comparative genomics of Chlamydomonas.</title>
        <authorList>
            <person name="Craig R.J."/>
            <person name="Hasan A.R."/>
            <person name="Ness R.W."/>
            <person name="Keightley P.D."/>
        </authorList>
    </citation>
    <scope>NUCLEOTIDE SEQUENCE</scope>
    <source>
        <strain evidence="9">CCAP 11/70</strain>
    </source>
</reference>
<dbReference type="Pfam" id="PF04121">
    <property type="entry name" value="Nup84_Nup100"/>
    <property type="match status" value="1"/>
</dbReference>
<dbReference type="Proteomes" id="UP000612055">
    <property type="component" value="Unassembled WGS sequence"/>
</dbReference>
<evidence type="ECO:0000256" key="5">
    <source>
        <dbReference type="ARBA" id="ARBA00023132"/>
    </source>
</evidence>
<name>A0A835YA12_9CHLO</name>
<dbReference type="GO" id="GO:0006606">
    <property type="term" value="P:protein import into nucleus"/>
    <property type="evidence" value="ECO:0007669"/>
    <property type="project" value="TreeGrafter"/>
</dbReference>
<gene>
    <name evidence="9" type="ORF">HYH03_004160</name>
</gene>
<dbReference type="GO" id="GO:0031080">
    <property type="term" value="C:nuclear pore outer ring"/>
    <property type="evidence" value="ECO:0007669"/>
    <property type="project" value="TreeGrafter"/>
</dbReference>
<keyword evidence="10" id="KW-1185">Reference proteome</keyword>
<comment type="caution">
    <text evidence="9">The sequence shown here is derived from an EMBL/GenBank/DDBJ whole genome shotgun (WGS) entry which is preliminary data.</text>
</comment>
<dbReference type="InterPro" id="IPR007252">
    <property type="entry name" value="Nup84/Nup107"/>
</dbReference>
<evidence type="ECO:0000313" key="10">
    <source>
        <dbReference type="Proteomes" id="UP000612055"/>
    </source>
</evidence>
<evidence type="ECO:0000256" key="4">
    <source>
        <dbReference type="ARBA" id="ARBA00023010"/>
    </source>
</evidence>
<evidence type="ECO:0000256" key="3">
    <source>
        <dbReference type="ARBA" id="ARBA00022927"/>
    </source>
</evidence>
<dbReference type="AlphaFoldDB" id="A0A835YA12"/>
<dbReference type="PANTHER" id="PTHR13003">
    <property type="entry name" value="NUP107-RELATED"/>
    <property type="match status" value="1"/>
</dbReference>
<feature type="region of interest" description="Disordered" evidence="8">
    <location>
        <begin position="1125"/>
        <end position="1151"/>
    </location>
</feature>
<keyword evidence="3" id="KW-0653">Protein transport</keyword>
<dbReference type="GO" id="GO:0006406">
    <property type="term" value="P:mRNA export from nucleus"/>
    <property type="evidence" value="ECO:0007669"/>
    <property type="project" value="TreeGrafter"/>
</dbReference>
<dbReference type="Gene3D" id="1.10.3450.20">
    <property type="match status" value="1"/>
</dbReference>
<keyword evidence="5 7" id="KW-0906">Nuclear pore complex</keyword>
<keyword evidence="4 7" id="KW-0811">Translocation</keyword>
<feature type="compositionally biased region" description="Low complexity" evidence="8">
    <location>
        <begin position="697"/>
        <end position="716"/>
    </location>
</feature>
<dbReference type="GO" id="GO:0031965">
    <property type="term" value="C:nuclear membrane"/>
    <property type="evidence" value="ECO:0007669"/>
    <property type="project" value="UniProtKB-SubCell"/>
</dbReference>
<feature type="compositionally biased region" description="Low complexity" evidence="8">
    <location>
        <begin position="1135"/>
        <end position="1151"/>
    </location>
</feature>
<feature type="region of interest" description="Disordered" evidence="8">
    <location>
        <begin position="697"/>
        <end position="718"/>
    </location>
</feature>
<comment type="function">
    <text evidence="7">Functions as a component of the nuclear pore complex (NPC).</text>
</comment>
<organism evidence="9 10">
    <name type="scientific">Edaphochlamys debaryana</name>
    <dbReference type="NCBI Taxonomy" id="47281"/>
    <lineage>
        <taxon>Eukaryota</taxon>
        <taxon>Viridiplantae</taxon>
        <taxon>Chlorophyta</taxon>
        <taxon>core chlorophytes</taxon>
        <taxon>Chlorophyceae</taxon>
        <taxon>CS clade</taxon>
        <taxon>Chlamydomonadales</taxon>
        <taxon>Chlamydomonadales incertae sedis</taxon>
        <taxon>Edaphochlamys</taxon>
    </lineage>
</organism>
<comment type="similarity">
    <text evidence="7">Belongs to the nucleoporin Nup84/Nup107 family.</text>
</comment>
<evidence type="ECO:0000256" key="6">
    <source>
        <dbReference type="ARBA" id="ARBA00023242"/>
    </source>
</evidence>